<organism evidence="1 2">
    <name type="scientific">Effrenium voratum</name>
    <dbReference type="NCBI Taxonomy" id="2562239"/>
    <lineage>
        <taxon>Eukaryota</taxon>
        <taxon>Sar</taxon>
        <taxon>Alveolata</taxon>
        <taxon>Dinophyceae</taxon>
        <taxon>Suessiales</taxon>
        <taxon>Symbiodiniaceae</taxon>
        <taxon>Effrenium</taxon>
    </lineage>
</organism>
<comment type="caution">
    <text evidence="1">The sequence shown here is derived from an EMBL/GenBank/DDBJ whole genome shotgun (WGS) entry which is preliminary data.</text>
</comment>
<accession>A0AA36NIM9</accession>
<dbReference type="InterPro" id="IPR050410">
    <property type="entry name" value="CCR4/nocturin_mRNA_transcr"/>
</dbReference>
<protein>
    <recommendedName>
        <fullName evidence="3">Nocturnin</fullName>
    </recommendedName>
</protein>
<evidence type="ECO:0000313" key="2">
    <source>
        <dbReference type="Proteomes" id="UP001178507"/>
    </source>
</evidence>
<evidence type="ECO:0008006" key="3">
    <source>
        <dbReference type="Google" id="ProtNLM"/>
    </source>
</evidence>
<evidence type="ECO:0000313" key="1">
    <source>
        <dbReference type="EMBL" id="CAJ1403748.1"/>
    </source>
</evidence>
<keyword evidence="2" id="KW-1185">Reference proteome</keyword>
<dbReference type="AlphaFoldDB" id="A0AA36NIM9"/>
<reference evidence="1" key="1">
    <citation type="submission" date="2023-08" db="EMBL/GenBank/DDBJ databases">
        <authorList>
            <person name="Chen Y."/>
            <person name="Shah S."/>
            <person name="Dougan E. K."/>
            <person name="Thang M."/>
            <person name="Chan C."/>
        </authorList>
    </citation>
    <scope>NUCLEOTIDE SEQUENCE</scope>
</reference>
<proteinExistence type="predicted"/>
<sequence>MTFQAARRARLKELQVSDECIKSSFWQGCPPKGGTTEKAEPVRVLMYNVLADAMSCDGFLVKPVLADWPAAPGHVPTCDGGAEAPFEELLKEMLAAKADVSKLEECKKKYNREESVKNLNAVVDWQARKLQMMCIIDCFSPDVLVFAELDHYDQFLPLLRELGYESQLESCKKDHPQYRPAHLDSFCDKDEALRKDFEKEWSARGFGFFPHLASASMHVHMQRTGLGRKILETLDPKLCEKLTDKKKGGLARTWYQKVPRGMSEQLLEKAGAMPTSLDDMGVAIFWKSSRFEAHELKVQSFPLGGKGLLQVTLQDQQSKRKFSVIGCHLSSGDSAKDEEGRLTEEVLCPGGLLEAVHDVKAAGQGLILCTDSNSHPQITAAETEGSCWKHLRRGAGASVWDDFFDESGNPLTKDALDPPVTSNKVRGPLSEQAAKIGTHAYYLIDHIFFSPASFRMLQHAYVPQRFPTSEANVAALEEVQPSLHNPSDHYPVIADLAWEAETF</sequence>
<dbReference type="SUPFAM" id="SSF56219">
    <property type="entry name" value="DNase I-like"/>
    <property type="match status" value="1"/>
</dbReference>
<dbReference type="InterPro" id="IPR036691">
    <property type="entry name" value="Endo/exonu/phosph_ase_sf"/>
</dbReference>
<dbReference type="Gene3D" id="3.60.10.10">
    <property type="entry name" value="Endonuclease/exonuclease/phosphatase"/>
    <property type="match status" value="2"/>
</dbReference>
<dbReference type="PANTHER" id="PTHR12121">
    <property type="entry name" value="CARBON CATABOLITE REPRESSOR PROTEIN 4"/>
    <property type="match status" value="1"/>
</dbReference>
<dbReference type="GO" id="GO:0000175">
    <property type="term" value="F:3'-5'-RNA exonuclease activity"/>
    <property type="evidence" value="ECO:0007669"/>
    <property type="project" value="TreeGrafter"/>
</dbReference>
<gene>
    <name evidence="1" type="ORF">EVOR1521_LOCUS26343</name>
</gene>
<name>A0AA36NIM9_9DINO</name>
<dbReference type="Proteomes" id="UP001178507">
    <property type="component" value="Unassembled WGS sequence"/>
</dbReference>
<dbReference type="PANTHER" id="PTHR12121:SF36">
    <property type="entry name" value="ENDONUCLEASE_EXONUCLEASE_PHOSPHATASE DOMAIN-CONTAINING PROTEIN"/>
    <property type="match status" value="1"/>
</dbReference>
<dbReference type="EMBL" id="CAUJNA010003507">
    <property type="protein sequence ID" value="CAJ1403748.1"/>
    <property type="molecule type" value="Genomic_DNA"/>
</dbReference>